<dbReference type="Pfam" id="PF06320">
    <property type="entry name" value="GCN5L1"/>
    <property type="match status" value="1"/>
</dbReference>
<sequence length="160" mass="17301">MSLQALYQQRQRERGDESKNLDAAWKQAGAAFTNAALGAHAHVTASCAPLKNNQAEVLAVTQVVRQQIQELDSCVTAWTGLLSEVNQVFMELGDLEHYAAVIARQALVVKSAVETIVDRRQHGHGHGHSDNDSHSCTRSQGDQAEGQQEPPPAAGNLNVQ</sequence>
<gene>
    <name evidence="2" type="ORF">BCR44DRAFT_90585</name>
</gene>
<feature type="compositionally biased region" description="Polar residues" evidence="1">
    <location>
        <begin position="136"/>
        <end position="146"/>
    </location>
</feature>
<proteinExistence type="predicted"/>
<name>A0A1Y2HH45_9FUNG</name>
<dbReference type="AlphaFoldDB" id="A0A1Y2HH45"/>
<reference evidence="2 3" key="1">
    <citation type="submission" date="2016-07" db="EMBL/GenBank/DDBJ databases">
        <title>Pervasive Adenine N6-methylation of Active Genes in Fungi.</title>
        <authorList>
            <consortium name="DOE Joint Genome Institute"/>
            <person name="Mondo S.J."/>
            <person name="Dannebaum R.O."/>
            <person name="Kuo R.C."/>
            <person name="Labutti K."/>
            <person name="Haridas S."/>
            <person name="Kuo A."/>
            <person name="Salamov A."/>
            <person name="Ahrendt S.R."/>
            <person name="Lipzen A."/>
            <person name="Sullivan W."/>
            <person name="Andreopoulos W.B."/>
            <person name="Clum A."/>
            <person name="Lindquist E."/>
            <person name="Daum C."/>
            <person name="Ramamoorthy G.K."/>
            <person name="Gryganskyi A."/>
            <person name="Culley D."/>
            <person name="Magnuson J.K."/>
            <person name="James T.Y."/>
            <person name="O'Malley M.A."/>
            <person name="Stajich J.E."/>
            <person name="Spatafora J.W."/>
            <person name="Visel A."/>
            <person name="Grigoriev I.V."/>
        </authorList>
    </citation>
    <scope>NUCLEOTIDE SEQUENCE [LARGE SCALE GENOMIC DNA]</scope>
    <source>
        <strain evidence="2 3">PL171</strain>
    </source>
</reference>
<evidence type="ECO:0000313" key="3">
    <source>
        <dbReference type="Proteomes" id="UP000193411"/>
    </source>
</evidence>
<evidence type="ECO:0000256" key="1">
    <source>
        <dbReference type="SAM" id="MobiDB-lite"/>
    </source>
</evidence>
<keyword evidence="3" id="KW-1185">Reference proteome</keyword>
<evidence type="ECO:0000313" key="2">
    <source>
        <dbReference type="EMBL" id="ORZ33885.1"/>
    </source>
</evidence>
<protein>
    <submittedName>
        <fullName evidence="2">Uncharacterized protein</fullName>
    </submittedName>
</protein>
<comment type="caution">
    <text evidence="2">The sequence shown here is derived from an EMBL/GenBank/DDBJ whole genome shotgun (WGS) entry which is preliminary data.</text>
</comment>
<organism evidence="2 3">
    <name type="scientific">Catenaria anguillulae PL171</name>
    <dbReference type="NCBI Taxonomy" id="765915"/>
    <lineage>
        <taxon>Eukaryota</taxon>
        <taxon>Fungi</taxon>
        <taxon>Fungi incertae sedis</taxon>
        <taxon>Blastocladiomycota</taxon>
        <taxon>Blastocladiomycetes</taxon>
        <taxon>Blastocladiales</taxon>
        <taxon>Catenariaceae</taxon>
        <taxon>Catenaria</taxon>
    </lineage>
</organism>
<accession>A0A1Y2HH45</accession>
<feature type="region of interest" description="Disordered" evidence="1">
    <location>
        <begin position="121"/>
        <end position="160"/>
    </location>
</feature>
<dbReference type="EMBL" id="MCFL01000032">
    <property type="protein sequence ID" value="ORZ33885.1"/>
    <property type="molecule type" value="Genomic_DNA"/>
</dbReference>
<dbReference type="Proteomes" id="UP000193411">
    <property type="component" value="Unassembled WGS sequence"/>
</dbReference>